<keyword evidence="2" id="KW-0472">Membrane</keyword>
<sequence length="438" mass="47944">MSDLARQTTEVGPIEIVNDLDKPMLGAIVKEEVFLTGIYAAAAIASVFYLPLGAVTALGIAIFGYNDIKATMGTAQGGSGSKSQQQSDDNNAVKDLPSSRQSRTEPQSEGTPQAIVRDDWEAVFSRIVDQAEFPSLFIYGRQGTGKTTLVNYLLMLINNEKVVLDPHYKYGAWKGCEVIGKGQNYQAIDEYITDCLEDIQSRYGMYATVPNYQPKTVTVVCEELTNWAEHITKGKEFTKASLSDFRKAGYQAINVAHSDTNTARGGAAGTRKMRDNGEVKIQLLAKGKALVSIPDEATFELHFPDLSRVLPASPQLNEQREKLESLLNAEAAEPHPAKIEGSTDVDETLRSNAMAFADIAKEHLFSKGIAKVTLARLLADNYRAKQAFHADSSKLDIREKGREAAKQLALAAAKMGYLKIEERGGSINIFKPEPKLFS</sequence>
<accession>A0A6M0RYA5</accession>
<proteinExistence type="predicted"/>
<dbReference type="InterPro" id="IPR027417">
    <property type="entry name" value="P-loop_NTPase"/>
</dbReference>
<dbReference type="Proteomes" id="UP000473574">
    <property type="component" value="Unassembled WGS sequence"/>
</dbReference>
<feature type="compositionally biased region" description="Polar residues" evidence="1">
    <location>
        <begin position="98"/>
        <end position="111"/>
    </location>
</feature>
<evidence type="ECO:0000313" key="3">
    <source>
        <dbReference type="EMBL" id="NEZ61195.1"/>
    </source>
</evidence>
<keyword evidence="2" id="KW-1133">Transmembrane helix</keyword>
<evidence type="ECO:0000256" key="1">
    <source>
        <dbReference type="SAM" id="MobiDB-lite"/>
    </source>
</evidence>
<evidence type="ECO:0000256" key="2">
    <source>
        <dbReference type="SAM" id="Phobius"/>
    </source>
</evidence>
<dbReference type="EMBL" id="QZCE01000001">
    <property type="protein sequence ID" value="NEZ61195.1"/>
    <property type="molecule type" value="Genomic_DNA"/>
</dbReference>
<dbReference type="AlphaFoldDB" id="A0A6M0RYA5"/>
<comment type="caution">
    <text evidence="3">The sequence shown here is derived from an EMBL/GenBank/DDBJ whole genome shotgun (WGS) entry which is preliminary data.</text>
</comment>
<protein>
    <submittedName>
        <fullName evidence="3">Uncharacterized protein</fullName>
    </submittedName>
</protein>
<name>A0A6M0RYA5_9CYAN</name>
<feature type="transmembrane region" description="Helical" evidence="2">
    <location>
        <begin position="38"/>
        <end position="63"/>
    </location>
</feature>
<dbReference type="SUPFAM" id="SSF52540">
    <property type="entry name" value="P-loop containing nucleoside triphosphate hydrolases"/>
    <property type="match status" value="1"/>
</dbReference>
<keyword evidence="2" id="KW-0812">Transmembrane</keyword>
<feature type="region of interest" description="Disordered" evidence="1">
    <location>
        <begin position="74"/>
        <end position="112"/>
    </location>
</feature>
<dbReference type="RefSeq" id="WP_163659072.1">
    <property type="nucleotide sequence ID" value="NZ_QZCE01000001.1"/>
</dbReference>
<dbReference type="Gene3D" id="3.40.50.300">
    <property type="entry name" value="P-loop containing nucleotide triphosphate hydrolases"/>
    <property type="match status" value="1"/>
</dbReference>
<evidence type="ECO:0000313" key="4">
    <source>
        <dbReference type="Proteomes" id="UP000473574"/>
    </source>
</evidence>
<organism evidence="3 4">
    <name type="scientific">Adonisia turfae CCMR0082</name>
    <dbReference type="NCBI Taxonomy" id="2304604"/>
    <lineage>
        <taxon>Bacteria</taxon>
        <taxon>Bacillati</taxon>
        <taxon>Cyanobacteriota</taxon>
        <taxon>Adonisia</taxon>
        <taxon>Adonisia turfae</taxon>
    </lineage>
</organism>
<gene>
    <name evidence="3" type="ORF">D0962_00110</name>
</gene>
<reference evidence="3 4" key="1">
    <citation type="journal article" date="2020" name="Microb. Ecol.">
        <title>Ecogenomics of the Marine Benthic Filamentous Cyanobacterium Adonisia.</title>
        <authorList>
            <person name="Walter J.M."/>
            <person name="Coutinho F.H."/>
            <person name="Leomil L."/>
            <person name="Hargreaves P.I."/>
            <person name="Campeao M.E."/>
            <person name="Vieira V.V."/>
            <person name="Silva B.S."/>
            <person name="Fistarol G.O."/>
            <person name="Salomon P.S."/>
            <person name="Sawabe T."/>
            <person name="Mino S."/>
            <person name="Hosokawa M."/>
            <person name="Miyashita H."/>
            <person name="Maruyama F."/>
            <person name="van Verk M.C."/>
            <person name="Dutilh B.E."/>
            <person name="Thompson C.C."/>
            <person name="Thompson F.L."/>
        </authorList>
    </citation>
    <scope>NUCLEOTIDE SEQUENCE [LARGE SCALE GENOMIC DNA]</scope>
    <source>
        <strain evidence="3 4">CCMR0082</strain>
    </source>
</reference>